<evidence type="ECO:0000256" key="1">
    <source>
        <dbReference type="ARBA" id="ARBA00009283"/>
    </source>
</evidence>
<sequence length="790" mass="86108">MSKRNRPYNNINGYDSLTDKMNRYRGVILVISIPLVLISFVLFLMPNVRSNDAVLPNRKFSPNYVLESGDGKGMNKYAVVFDAGSSGSRVHVFCFNRNLDLVHIGNDLELFEQLKPGLSHYATDPKAAAHSLLPLLEKAEKVVPQNMRQNTPVKVGATAGLRQLGVDASERILQAVKDFLKVKSSLKSNDDWVTVLDGTQEGAYQWVTINYLSNKLGKKYSDTVGVVDLGGGSVQMAYAISEADAAKAPRITNGEDTYVKEMLLMGTKYYLYVHSYLKYGLLAARAEILGVAKDSESPCVMAGYNGVYSYAGTDYKVSAPSSGSSMNKCREEALKALKVNESTCTHMKCTFGGVWNGGGGDGQKNLFVASFFFDRAAEVTINYLSNKLGKKYSDTVGVVDLGGGSVQMAYAISEADAAKAPRITNGEDTYVKEMLLMGTKYYLYVHSYLKYGLLAARAEILGVAKDSESPCVMAGYNGVYSYAGTDYKVSAPSSGSSMNKCREEALKALKVNESTCTHMKCTFGGVWNGGGGDGQKNLFVASFFFDRAAEVLKDIFQYLLKISKIPLWLLFIQPSFICISTNDLFIYLKYGLLAARAEILGVAKDSESPCVMAGYNGVYSYAGTDYKVSAPSSGSSMNKCREEALKALKVNESTCTHMKCTFGGVWNGGGGDGQKNLFVASFFFDRAAEAGFVDPKSHVAKVRPVDFQEAAKRACQTTLEDAKSAYPNVEESNLPYLCMDLVYQYTLLVDGFDLAPWQQITLVKKVEYQNSLVEAAWPLGSAIEAVSAVA</sequence>
<protein>
    <submittedName>
        <fullName evidence="7">Nucleoside phosphatase GDA1/CD39</fullName>
    </submittedName>
</protein>
<feature type="binding site" evidence="4">
    <location>
        <begin position="231"/>
        <end position="235"/>
    </location>
    <ligand>
        <name>ATP</name>
        <dbReference type="ChEBI" id="CHEBI:30616"/>
    </ligand>
</feature>
<organism evidence="7 8">
    <name type="scientific">Artemisia annua</name>
    <name type="common">Sweet wormwood</name>
    <dbReference type="NCBI Taxonomy" id="35608"/>
    <lineage>
        <taxon>Eukaryota</taxon>
        <taxon>Viridiplantae</taxon>
        <taxon>Streptophyta</taxon>
        <taxon>Embryophyta</taxon>
        <taxon>Tracheophyta</taxon>
        <taxon>Spermatophyta</taxon>
        <taxon>Magnoliopsida</taxon>
        <taxon>eudicotyledons</taxon>
        <taxon>Gunneridae</taxon>
        <taxon>Pentapetalae</taxon>
        <taxon>asterids</taxon>
        <taxon>campanulids</taxon>
        <taxon>Asterales</taxon>
        <taxon>Asteraceae</taxon>
        <taxon>Asteroideae</taxon>
        <taxon>Anthemideae</taxon>
        <taxon>Artemisiinae</taxon>
        <taxon>Artemisia</taxon>
    </lineage>
</organism>
<evidence type="ECO:0000256" key="3">
    <source>
        <dbReference type="PIRSR" id="PIRSR600407-1"/>
    </source>
</evidence>
<keyword evidence="6" id="KW-0812">Transmembrane</keyword>
<dbReference type="PROSITE" id="PS01238">
    <property type="entry name" value="GDA1_CD39_NTPASE"/>
    <property type="match status" value="1"/>
</dbReference>
<feature type="transmembrane region" description="Helical" evidence="6">
    <location>
        <begin position="26"/>
        <end position="45"/>
    </location>
</feature>
<proteinExistence type="inferred from homology"/>
<reference evidence="7 8" key="1">
    <citation type="journal article" date="2018" name="Mol. Plant">
        <title>The genome of Artemisia annua provides insight into the evolution of Asteraceae family and artemisinin biosynthesis.</title>
        <authorList>
            <person name="Shen Q."/>
            <person name="Zhang L."/>
            <person name="Liao Z."/>
            <person name="Wang S."/>
            <person name="Yan T."/>
            <person name="Shi P."/>
            <person name="Liu M."/>
            <person name="Fu X."/>
            <person name="Pan Q."/>
            <person name="Wang Y."/>
            <person name="Lv Z."/>
            <person name="Lu X."/>
            <person name="Zhang F."/>
            <person name="Jiang W."/>
            <person name="Ma Y."/>
            <person name="Chen M."/>
            <person name="Hao X."/>
            <person name="Li L."/>
            <person name="Tang Y."/>
            <person name="Lv G."/>
            <person name="Zhou Y."/>
            <person name="Sun X."/>
            <person name="Brodelius P.E."/>
            <person name="Rose J.K.C."/>
            <person name="Tang K."/>
        </authorList>
    </citation>
    <scope>NUCLEOTIDE SEQUENCE [LARGE SCALE GENOMIC DNA]</scope>
    <source>
        <strain evidence="8">cv. Huhao1</strain>
        <tissue evidence="7">Leaf</tissue>
    </source>
</reference>
<dbReference type="GO" id="GO:0016020">
    <property type="term" value="C:membrane"/>
    <property type="evidence" value="ECO:0007669"/>
    <property type="project" value="TreeGrafter"/>
</dbReference>
<keyword evidence="6" id="KW-1133">Transmembrane helix</keyword>
<keyword evidence="4" id="KW-0067">ATP-binding</keyword>
<dbReference type="Proteomes" id="UP000245207">
    <property type="component" value="Unassembled WGS sequence"/>
</dbReference>
<dbReference type="STRING" id="35608.A0A2U1QEE2"/>
<dbReference type="Gene3D" id="3.30.420.40">
    <property type="match status" value="1"/>
</dbReference>
<evidence type="ECO:0000313" key="7">
    <source>
        <dbReference type="EMBL" id="PWA96380.1"/>
    </source>
</evidence>
<name>A0A2U1QEE2_ARTAN</name>
<evidence type="ECO:0000256" key="6">
    <source>
        <dbReference type="SAM" id="Phobius"/>
    </source>
</evidence>
<dbReference type="OrthoDB" id="6372431at2759"/>
<dbReference type="GO" id="GO:0005524">
    <property type="term" value="F:ATP binding"/>
    <property type="evidence" value="ECO:0007669"/>
    <property type="project" value="UniProtKB-KW"/>
</dbReference>
<dbReference type="PANTHER" id="PTHR11782:SF83">
    <property type="entry name" value="GUANOSINE-DIPHOSPHATASE"/>
    <property type="match status" value="1"/>
</dbReference>
<keyword evidence="8" id="KW-1185">Reference proteome</keyword>
<evidence type="ECO:0000313" key="8">
    <source>
        <dbReference type="Proteomes" id="UP000245207"/>
    </source>
</evidence>
<keyword evidence="4" id="KW-0547">Nucleotide-binding</keyword>
<keyword evidence="6" id="KW-0472">Membrane</keyword>
<dbReference type="GO" id="GO:0017110">
    <property type="term" value="F:nucleoside diphosphate phosphatase activity"/>
    <property type="evidence" value="ECO:0007669"/>
    <property type="project" value="TreeGrafter"/>
</dbReference>
<dbReference type="Pfam" id="PF01150">
    <property type="entry name" value="GDA1_CD39"/>
    <property type="match status" value="3"/>
</dbReference>
<dbReference type="InterPro" id="IPR000407">
    <property type="entry name" value="GDA1_CD39_NTPase"/>
</dbReference>
<gene>
    <name evidence="7" type="ORF">CTI12_AA040400</name>
</gene>
<dbReference type="GO" id="GO:0009134">
    <property type="term" value="P:nucleoside diphosphate catabolic process"/>
    <property type="evidence" value="ECO:0007669"/>
    <property type="project" value="TreeGrafter"/>
</dbReference>
<comment type="similarity">
    <text evidence="1 5">Belongs to the GDA1/CD39 NTPase family.</text>
</comment>
<evidence type="ECO:0000256" key="4">
    <source>
        <dbReference type="PIRSR" id="PIRSR600407-2"/>
    </source>
</evidence>
<dbReference type="Gene3D" id="3.30.420.150">
    <property type="entry name" value="Exopolyphosphatase. Domain 2"/>
    <property type="match status" value="3"/>
</dbReference>
<accession>A0A2U1QEE2</accession>
<feature type="active site" description="Proton acceptor" evidence="3">
    <location>
        <position position="201"/>
    </location>
</feature>
<dbReference type="EMBL" id="PKPP01000182">
    <property type="protein sequence ID" value="PWA96380.1"/>
    <property type="molecule type" value="Genomic_DNA"/>
</dbReference>
<dbReference type="PANTHER" id="PTHR11782">
    <property type="entry name" value="ADENOSINE/GUANOSINE DIPHOSPHATASE"/>
    <property type="match status" value="1"/>
</dbReference>
<keyword evidence="2 5" id="KW-0378">Hydrolase</keyword>
<evidence type="ECO:0000256" key="2">
    <source>
        <dbReference type="ARBA" id="ARBA00022801"/>
    </source>
</evidence>
<dbReference type="AlphaFoldDB" id="A0A2U1QEE2"/>
<comment type="caution">
    <text evidence="7">The sequence shown here is derived from an EMBL/GenBank/DDBJ whole genome shotgun (WGS) entry which is preliminary data.</text>
</comment>
<evidence type="ECO:0000256" key="5">
    <source>
        <dbReference type="RuleBase" id="RU003833"/>
    </source>
</evidence>